<evidence type="ECO:0000256" key="5">
    <source>
        <dbReference type="ARBA" id="ARBA00022827"/>
    </source>
</evidence>
<dbReference type="GO" id="GO:0005739">
    <property type="term" value="C:mitochondrion"/>
    <property type="evidence" value="ECO:0007669"/>
    <property type="project" value="UniProtKB-SubCell"/>
</dbReference>
<evidence type="ECO:0000256" key="8">
    <source>
        <dbReference type="ARBA" id="ARBA00023128"/>
    </source>
</evidence>
<dbReference type="Gene3D" id="3.40.50.80">
    <property type="entry name" value="Nucleotide-binding domain of ferredoxin-NADP reductase (FNR) module"/>
    <property type="match status" value="1"/>
</dbReference>
<feature type="binding site" evidence="10">
    <location>
        <position position="115"/>
    </location>
    <ligand>
        <name>FAD</name>
        <dbReference type="ChEBI" id="CHEBI:57692"/>
    </ligand>
</feature>
<dbReference type="PROSITE" id="PS51384">
    <property type="entry name" value="FAD_FR"/>
    <property type="match status" value="1"/>
</dbReference>
<dbReference type="CDD" id="cd06183">
    <property type="entry name" value="cyt_b5_reduct_like"/>
    <property type="match status" value="1"/>
</dbReference>
<feature type="binding site" evidence="10">
    <location>
        <position position="122"/>
    </location>
    <ligand>
        <name>FAD</name>
        <dbReference type="ChEBI" id="CHEBI:57692"/>
    </ligand>
</feature>
<dbReference type="InterPro" id="IPR001834">
    <property type="entry name" value="CBR-like"/>
</dbReference>
<dbReference type="EMBL" id="GIBP01005485">
    <property type="protein sequence ID" value="NDV34454.1"/>
    <property type="molecule type" value="Transcribed_RNA"/>
</dbReference>
<comment type="subcellular location">
    <subcellularLocation>
        <location evidence="2">Mitochondrion</location>
    </subcellularLocation>
</comment>
<evidence type="ECO:0000256" key="2">
    <source>
        <dbReference type="ARBA" id="ARBA00004173"/>
    </source>
</evidence>
<keyword evidence="6 11" id="KW-0560">Oxidoreductase</keyword>
<dbReference type="InterPro" id="IPR001709">
    <property type="entry name" value="Flavoprot_Pyr_Nucl_cyt_Rdtase"/>
</dbReference>
<name>A0A6B2LBU7_9EUKA</name>
<keyword evidence="8" id="KW-0496">Mitochondrion</keyword>
<feature type="binding site" evidence="10">
    <location>
        <position position="97"/>
    </location>
    <ligand>
        <name>FAD</name>
        <dbReference type="ChEBI" id="CHEBI:57692"/>
    </ligand>
</feature>
<dbReference type="EC" id="1.6.2.2" evidence="11"/>
<sequence length="292" mass="32610">MKANKPSYKKGLSGALVLAGTALVTYSYFQNSKAFADQSKEALSPKEFKEFTLFHKHELTRDTSFYRFSLGDNEVSNTPTASCVLVQTEIDGKNEIRPYTPVSKDGSKYLDFVVKSYPNGKISKHFSDLIPGDTLKIQGPHVTLPYTPNMKKHIGMIAGGTGITPMYQVIRTILENPQDHTKITLLFGNITEQDIILKKQLDELVSKHHERFTVHYMVDRPSSHWKGLSGYVTPQMAKLLMPPPSDDNLVLVCGPPPMLNVLAGPKAPNYQQGELKGILKDLGYNESQVHKF</sequence>
<reference evidence="13" key="1">
    <citation type="journal article" date="2020" name="J. Eukaryot. Microbiol.">
        <title>De novo Sequencing, Assembly and Annotation of the Transcriptome for the Free-Living Testate Amoeba Arcella intermedia.</title>
        <authorList>
            <person name="Ribeiro G.M."/>
            <person name="Porfirio-Sousa A.L."/>
            <person name="Maurer-Alcala X.X."/>
            <person name="Katz L.A."/>
            <person name="Lahr D.J.G."/>
        </authorList>
    </citation>
    <scope>NUCLEOTIDE SEQUENCE</scope>
</reference>
<dbReference type="InterPro" id="IPR017927">
    <property type="entry name" value="FAD-bd_FR_type"/>
</dbReference>
<evidence type="ECO:0000256" key="1">
    <source>
        <dbReference type="ARBA" id="ARBA00001974"/>
    </source>
</evidence>
<dbReference type="FunFam" id="3.40.50.80:FF:000009">
    <property type="entry name" value="NADH-cytochrome b5 reductase"/>
    <property type="match status" value="1"/>
</dbReference>
<feature type="binding site" evidence="10">
    <location>
        <position position="113"/>
    </location>
    <ligand>
        <name>FAD</name>
        <dbReference type="ChEBI" id="CHEBI:57692"/>
    </ligand>
</feature>
<comment type="cofactor">
    <cofactor evidence="1 10 11">
        <name>FAD</name>
        <dbReference type="ChEBI" id="CHEBI:57692"/>
    </cofactor>
</comment>
<dbReference type="Pfam" id="PF00175">
    <property type="entry name" value="NAD_binding_1"/>
    <property type="match status" value="1"/>
</dbReference>
<keyword evidence="7 11" id="KW-0520">NAD</keyword>
<dbReference type="PRINTS" id="PR00406">
    <property type="entry name" value="CYTB5RDTASE"/>
</dbReference>
<evidence type="ECO:0000256" key="3">
    <source>
        <dbReference type="ARBA" id="ARBA00006105"/>
    </source>
</evidence>
<evidence type="ECO:0000256" key="6">
    <source>
        <dbReference type="ARBA" id="ARBA00023002"/>
    </source>
</evidence>
<dbReference type="AlphaFoldDB" id="A0A6B2LBU7"/>
<dbReference type="PANTHER" id="PTHR19370:SF171">
    <property type="entry name" value="NADH-CYTOCHROME B5 REDUCTASE 2"/>
    <property type="match status" value="1"/>
</dbReference>
<protein>
    <recommendedName>
        <fullName evidence="11">NADH-cytochrome b5 reductase</fullName>
        <ecNumber evidence="11">1.6.2.2</ecNumber>
    </recommendedName>
</protein>
<feature type="binding site" evidence="10">
    <location>
        <position position="121"/>
    </location>
    <ligand>
        <name>FAD</name>
        <dbReference type="ChEBI" id="CHEBI:57692"/>
    </ligand>
</feature>
<evidence type="ECO:0000259" key="12">
    <source>
        <dbReference type="PROSITE" id="PS51384"/>
    </source>
</evidence>
<comment type="similarity">
    <text evidence="3 11">Belongs to the flavoprotein pyridine nucleotide cytochrome reductase family.</text>
</comment>
<dbReference type="PRINTS" id="PR00371">
    <property type="entry name" value="FPNCR"/>
</dbReference>
<dbReference type="PANTHER" id="PTHR19370">
    <property type="entry name" value="NADH-CYTOCHROME B5 REDUCTASE"/>
    <property type="match status" value="1"/>
</dbReference>
<evidence type="ECO:0000256" key="9">
    <source>
        <dbReference type="ARBA" id="ARBA00047682"/>
    </source>
</evidence>
<feature type="binding site" evidence="10">
    <location>
        <position position="123"/>
    </location>
    <ligand>
        <name>FAD</name>
        <dbReference type="ChEBI" id="CHEBI:57692"/>
    </ligand>
</feature>
<organism evidence="13">
    <name type="scientific">Arcella intermedia</name>
    <dbReference type="NCBI Taxonomy" id="1963864"/>
    <lineage>
        <taxon>Eukaryota</taxon>
        <taxon>Amoebozoa</taxon>
        <taxon>Tubulinea</taxon>
        <taxon>Elardia</taxon>
        <taxon>Arcellinida</taxon>
        <taxon>Sphaerothecina</taxon>
        <taxon>Arcellidae</taxon>
        <taxon>Arcella</taxon>
    </lineage>
</organism>
<evidence type="ECO:0000256" key="11">
    <source>
        <dbReference type="RuleBase" id="RU361226"/>
    </source>
</evidence>
<feature type="binding site" evidence="10">
    <location>
        <position position="99"/>
    </location>
    <ligand>
        <name>FAD</name>
        <dbReference type="ChEBI" id="CHEBI:57692"/>
    </ligand>
</feature>
<dbReference type="InterPro" id="IPR017938">
    <property type="entry name" value="Riboflavin_synthase-like_b-brl"/>
</dbReference>
<evidence type="ECO:0000256" key="7">
    <source>
        <dbReference type="ARBA" id="ARBA00023027"/>
    </source>
</evidence>
<dbReference type="SUPFAM" id="SSF52343">
    <property type="entry name" value="Ferredoxin reductase-like, C-terminal NADP-linked domain"/>
    <property type="match status" value="1"/>
</dbReference>
<proteinExistence type="inferred from homology"/>
<evidence type="ECO:0000256" key="4">
    <source>
        <dbReference type="ARBA" id="ARBA00022630"/>
    </source>
</evidence>
<feature type="binding site" evidence="10">
    <location>
        <position position="98"/>
    </location>
    <ligand>
        <name>FAD</name>
        <dbReference type="ChEBI" id="CHEBI:57692"/>
    </ligand>
</feature>
<dbReference type="InterPro" id="IPR039261">
    <property type="entry name" value="FNR_nucleotide-bd"/>
</dbReference>
<feature type="binding site" evidence="10">
    <location>
        <position position="164"/>
    </location>
    <ligand>
        <name>FAD</name>
        <dbReference type="ChEBI" id="CHEBI:57692"/>
    </ligand>
</feature>
<accession>A0A6B2LBU7</accession>
<keyword evidence="4 10" id="KW-0285">Flavoprotein</keyword>
<evidence type="ECO:0000256" key="10">
    <source>
        <dbReference type="PIRSR" id="PIRSR601834-1"/>
    </source>
</evidence>
<dbReference type="InterPro" id="IPR001433">
    <property type="entry name" value="OxRdtase_FAD/NAD-bd"/>
</dbReference>
<dbReference type="Gene3D" id="2.40.30.10">
    <property type="entry name" value="Translation factors"/>
    <property type="match status" value="1"/>
</dbReference>
<keyword evidence="5 10" id="KW-0274">FAD</keyword>
<feature type="domain" description="FAD-binding FR-type" evidence="12">
    <location>
        <begin position="46"/>
        <end position="147"/>
    </location>
</feature>
<dbReference type="SUPFAM" id="SSF63380">
    <property type="entry name" value="Riboflavin synthase domain-like"/>
    <property type="match status" value="1"/>
</dbReference>
<comment type="catalytic activity">
    <reaction evidence="9 11">
        <text>2 Fe(III)-[cytochrome b5] + NADH = 2 Fe(II)-[cytochrome b5] + NAD(+) + H(+)</text>
        <dbReference type="Rhea" id="RHEA:46680"/>
        <dbReference type="Rhea" id="RHEA-COMP:10438"/>
        <dbReference type="Rhea" id="RHEA-COMP:10439"/>
        <dbReference type="ChEBI" id="CHEBI:15378"/>
        <dbReference type="ChEBI" id="CHEBI:29033"/>
        <dbReference type="ChEBI" id="CHEBI:29034"/>
        <dbReference type="ChEBI" id="CHEBI:57540"/>
        <dbReference type="ChEBI" id="CHEBI:57945"/>
        <dbReference type="EC" id="1.6.2.2"/>
    </reaction>
</comment>
<evidence type="ECO:0000313" key="13">
    <source>
        <dbReference type="EMBL" id="NDV34454.1"/>
    </source>
</evidence>
<dbReference type="GO" id="GO:0090524">
    <property type="term" value="F:cytochrome-b5 reductase activity, acting on NADH"/>
    <property type="evidence" value="ECO:0007669"/>
    <property type="project" value="UniProtKB-EC"/>
</dbReference>
<dbReference type="InterPro" id="IPR008333">
    <property type="entry name" value="Cbr1-like_FAD-bd_dom"/>
</dbReference>
<dbReference type="Pfam" id="PF00970">
    <property type="entry name" value="FAD_binding_6"/>
    <property type="match status" value="1"/>
</dbReference>